<comment type="subunit">
    <text evidence="5">NDH-1 is composed of 14 different subunits. Subunits NuoA, H, J, K, L, M, N constitute the membrane sector of the complex.</text>
</comment>
<organism evidence="8 9">
    <name type="scientific">Crenobacter intestini</name>
    <dbReference type="NCBI Taxonomy" id="2563443"/>
    <lineage>
        <taxon>Bacteria</taxon>
        <taxon>Pseudomonadati</taxon>
        <taxon>Pseudomonadota</taxon>
        <taxon>Betaproteobacteria</taxon>
        <taxon>Neisseriales</taxon>
        <taxon>Neisseriaceae</taxon>
        <taxon>Crenobacter</taxon>
    </lineage>
</organism>
<comment type="similarity">
    <text evidence="5">Belongs to the complex I subunit 2 family.</text>
</comment>
<dbReference type="Pfam" id="PF00361">
    <property type="entry name" value="Proton_antipo_M"/>
    <property type="match status" value="1"/>
</dbReference>
<evidence type="ECO:0000256" key="4">
    <source>
        <dbReference type="ARBA" id="ARBA00023136"/>
    </source>
</evidence>
<dbReference type="EC" id="7.1.1.-" evidence="5"/>
<evidence type="ECO:0000256" key="3">
    <source>
        <dbReference type="ARBA" id="ARBA00022989"/>
    </source>
</evidence>
<evidence type="ECO:0000256" key="6">
    <source>
        <dbReference type="RuleBase" id="RU000320"/>
    </source>
</evidence>
<dbReference type="GO" id="GO:0050136">
    <property type="term" value="F:NADH dehydrogenase (quinone) (non-electrogenic) activity"/>
    <property type="evidence" value="ECO:0007669"/>
    <property type="project" value="UniProtKB-UniRule"/>
</dbReference>
<comment type="catalytic activity">
    <reaction evidence="5">
        <text>a quinone + NADH + 5 H(+)(in) = a quinol + NAD(+) + 4 H(+)(out)</text>
        <dbReference type="Rhea" id="RHEA:57888"/>
        <dbReference type="ChEBI" id="CHEBI:15378"/>
        <dbReference type="ChEBI" id="CHEBI:24646"/>
        <dbReference type="ChEBI" id="CHEBI:57540"/>
        <dbReference type="ChEBI" id="CHEBI:57945"/>
        <dbReference type="ChEBI" id="CHEBI:132124"/>
    </reaction>
</comment>
<feature type="transmembrane region" description="Helical" evidence="5">
    <location>
        <begin position="12"/>
        <end position="31"/>
    </location>
</feature>
<keyword evidence="5" id="KW-0830">Ubiquinone</keyword>
<dbReference type="GO" id="GO:0048038">
    <property type="term" value="F:quinone binding"/>
    <property type="evidence" value="ECO:0007669"/>
    <property type="project" value="UniProtKB-KW"/>
</dbReference>
<feature type="transmembrane region" description="Helical" evidence="5">
    <location>
        <begin position="274"/>
        <end position="293"/>
    </location>
</feature>
<dbReference type="GO" id="GO:0008137">
    <property type="term" value="F:NADH dehydrogenase (ubiquinone) activity"/>
    <property type="evidence" value="ECO:0007669"/>
    <property type="project" value="InterPro"/>
</dbReference>
<keyword evidence="4 5" id="KW-0472">Membrane</keyword>
<keyword evidence="3 5" id="KW-1133">Transmembrane helix</keyword>
<evidence type="ECO:0000259" key="7">
    <source>
        <dbReference type="Pfam" id="PF00361"/>
    </source>
</evidence>
<sequence>MNWADLNLMPALPELFLLGALSFILVFDLFVPDEKRGVTYVLSLLTVALCAVLQVATFEPYAVTTFSGMFVDDPVADIIKVAMYGATAATLVYTRQYVADNGMFRGEYFTLSLFALLGMNVMVSSANFVTLYIGLELLSLALYALIALKRDSAAGTEAAMKYFVLGALASGMLLYGMSMVYGATGSLDIHVIAGAVGRPETNIVLLVFGLVFLVAGLAFKLGAVPFHMWVPDVYQGAPLAVTLMLGAAPKLAAFVFVIRILAQGLGELAAQWQGMLVLIAALSMLIGNLAAVAQTNIRRMLAYSTISHMGFLLLGVLAGNEQGYASAMFYAITYVLMSLAAFGVLLALSRAGFECDKVDDLKGLNARNSWYAFLMLLVMFSMAGIPPLAGFYAKFAVLRAVVDLPVLDFGFFAGSPVYLAVFAVLMSLVGAFYYLRVVKVMYFDGSQTDAPIVVRGDMKLLLSVNALALLVIGLLPERLVELCIDAMRQSLASF</sequence>
<comment type="caution">
    <text evidence="8">The sequence shown here is derived from an EMBL/GenBank/DDBJ whole genome shotgun (WGS) entry which is preliminary data.</text>
</comment>
<keyword evidence="5" id="KW-0813">Transport</keyword>
<keyword evidence="5" id="KW-0520">NAD</keyword>
<dbReference type="EMBL" id="STGJ01000005">
    <property type="protein sequence ID" value="TIC84704.1"/>
    <property type="molecule type" value="Genomic_DNA"/>
</dbReference>
<dbReference type="GO" id="GO:0042773">
    <property type="term" value="P:ATP synthesis coupled electron transport"/>
    <property type="evidence" value="ECO:0007669"/>
    <property type="project" value="InterPro"/>
</dbReference>
<feature type="transmembrane region" description="Helical" evidence="5">
    <location>
        <begin position="106"/>
        <end position="123"/>
    </location>
</feature>
<dbReference type="PANTHER" id="PTHR22773">
    <property type="entry name" value="NADH DEHYDROGENASE"/>
    <property type="match status" value="1"/>
</dbReference>
<gene>
    <name evidence="5 8" type="primary">nuoN</name>
    <name evidence="8" type="ORF">E5K04_05900</name>
</gene>
<feature type="transmembrane region" description="Helical" evidence="5">
    <location>
        <begin position="236"/>
        <end position="262"/>
    </location>
</feature>
<keyword evidence="9" id="KW-1185">Reference proteome</keyword>
<evidence type="ECO:0000256" key="5">
    <source>
        <dbReference type="HAMAP-Rule" id="MF_00445"/>
    </source>
</evidence>
<dbReference type="HAMAP" id="MF_00445">
    <property type="entry name" value="NDH1_NuoN_1"/>
    <property type="match status" value="1"/>
</dbReference>
<evidence type="ECO:0000256" key="1">
    <source>
        <dbReference type="ARBA" id="ARBA00004127"/>
    </source>
</evidence>
<feature type="transmembrane region" description="Helical" evidence="5">
    <location>
        <begin position="160"/>
        <end position="183"/>
    </location>
</feature>
<keyword evidence="5" id="KW-1003">Cell membrane</keyword>
<dbReference type="InterPro" id="IPR001750">
    <property type="entry name" value="ND/Mrp_TM"/>
</dbReference>
<name>A0A4T0UZP6_9NEIS</name>
<comment type="subcellular location">
    <subcellularLocation>
        <location evidence="5">Cell membrane</location>
        <topology evidence="5">Multi-pass membrane protein</topology>
    </subcellularLocation>
    <subcellularLocation>
        <location evidence="1">Endomembrane system</location>
        <topology evidence="1">Multi-pass membrane protein</topology>
    </subcellularLocation>
    <subcellularLocation>
        <location evidence="6">Membrane</location>
        <topology evidence="6">Multi-pass membrane protein</topology>
    </subcellularLocation>
</comment>
<dbReference type="Proteomes" id="UP000308891">
    <property type="component" value="Unassembled WGS sequence"/>
</dbReference>
<keyword evidence="5" id="KW-0874">Quinone</keyword>
<accession>A0A4T0UZP6</accession>
<evidence type="ECO:0000256" key="2">
    <source>
        <dbReference type="ARBA" id="ARBA00022692"/>
    </source>
</evidence>
<feature type="transmembrane region" description="Helical" evidence="5">
    <location>
        <begin position="300"/>
        <end position="318"/>
    </location>
</feature>
<feature type="transmembrane region" description="Helical" evidence="5">
    <location>
        <begin position="129"/>
        <end position="148"/>
    </location>
</feature>
<feature type="transmembrane region" description="Helical" evidence="5">
    <location>
        <begin position="409"/>
        <end position="435"/>
    </location>
</feature>
<dbReference type="NCBIfam" id="TIGR01770">
    <property type="entry name" value="NDH_I_N"/>
    <property type="match status" value="1"/>
</dbReference>
<dbReference type="PRINTS" id="PR01434">
    <property type="entry name" value="NADHDHGNASE5"/>
</dbReference>
<proteinExistence type="inferred from homology"/>
<evidence type="ECO:0000313" key="8">
    <source>
        <dbReference type="EMBL" id="TIC84704.1"/>
    </source>
</evidence>
<dbReference type="OrthoDB" id="9768329at2"/>
<dbReference type="AlphaFoldDB" id="A0A4T0UZP6"/>
<feature type="transmembrane region" description="Helical" evidence="5">
    <location>
        <begin position="78"/>
        <end position="94"/>
    </location>
</feature>
<protein>
    <recommendedName>
        <fullName evidence="5">NADH-quinone oxidoreductase subunit N</fullName>
        <ecNumber evidence="5">7.1.1.-</ecNumber>
    </recommendedName>
    <alternativeName>
        <fullName evidence="5">NADH dehydrogenase I subunit N</fullName>
    </alternativeName>
    <alternativeName>
        <fullName evidence="5">NDH-1 subunit N</fullName>
    </alternativeName>
</protein>
<keyword evidence="2 5" id="KW-0812">Transmembrane</keyword>
<feature type="transmembrane region" description="Helical" evidence="5">
    <location>
        <begin position="324"/>
        <end position="348"/>
    </location>
</feature>
<comment type="function">
    <text evidence="5">NDH-1 shuttles electrons from NADH, via FMN and iron-sulfur (Fe-S) centers, to quinones in the respiratory chain. The immediate electron acceptor for the enzyme in this species is believed to be ubiquinone. Couples the redox reaction to proton translocation (for every two electrons transferred, four hydrogen ions are translocated across the cytoplasmic membrane), and thus conserves the redox energy in a proton gradient.</text>
</comment>
<dbReference type="InterPro" id="IPR010096">
    <property type="entry name" value="NADH-Q_OxRdtase_suN/2"/>
</dbReference>
<dbReference type="GO" id="GO:0012505">
    <property type="term" value="C:endomembrane system"/>
    <property type="evidence" value="ECO:0007669"/>
    <property type="project" value="UniProtKB-SubCell"/>
</dbReference>
<dbReference type="RefSeq" id="WP_136551975.1">
    <property type="nucleotide sequence ID" value="NZ_STGJ01000005.1"/>
</dbReference>
<feature type="domain" description="NADH:quinone oxidoreductase/Mrp antiporter transmembrane" evidence="7">
    <location>
        <begin position="125"/>
        <end position="404"/>
    </location>
</feature>
<feature type="transmembrane region" description="Helical" evidence="5">
    <location>
        <begin position="203"/>
        <end position="224"/>
    </location>
</feature>
<keyword evidence="8" id="KW-0560">Oxidoreductase</keyword>
<feature type="transmembrane region" description="Helical" evidence="5">
    <location>
        <begin position="369"/>
        <end position="389"/>
    </location>
</feature>
<reference evidence="8 9" key="1">
    <citation type="submission" date="2019-04" db="EMBL/GenBank/DDBJ databases">
        <title>Crenobacter sp. nov.</title>
        <authorList>
            <person name="Shi S."/>
        </authorList>
    </citation>
    <scope>NUCLEOTIDE SEQUENCE [LARGE SCALE GENOMIC DNA]</scope>
    <source>
        <strain evidence="8 9">GY 70310</strain>
    </source>
</reference>
<evidence type="ECO:0000313" key="9">
    <source>
        <dbReference type="Proteomes" id="UP000308891"/>
    </source>
</evidence>
<feature type="transmembrane region" description="Helical" evidence="5">
    <location>
        <begin position="38"/>
        <end position="58"/>
    </location>
</feature>
<keyword evidence="5" id="KW-1278">Translocase</keyword>
<dbReference type="GO" id="GO:0005886">
    <property type="term" value="C:plasma membrane"/>
    <property type="evidence" value="ECO:0007669"/>
    <property type="project" value="UniProtKB-SubCell"/>
</dbReference>
<dbReference type="NCBIfam" id="NF004442">
    <property type="entry name" value="PRK05777.1-5"/>
    <property type="match status" value="1"/>
</dbReference>